<gene>
    <name evidence="2" type="ORF">Mucpa_1375</name>
</gene>
<dbReference type="HOGENOM" id="CLU_391720_0_0_10"/>
<dbReference type="eggNOG" id="ENOG502ZQTJ">
    <property type="taxonomic scope" value="Bacteria"/>
</dbReference>
<protein>
    <submittedName>
        <fullName evidence="2">Uncharacterized protein</fullName>
    </submittedName>
</protein>
<proteinExistence type="predicted"/>
<feature type="compositionally biased region" description="Gly residues" evidence="1">
    <location>
        <begin position="611"/>
        <end position="636"/>
    </location>
</feature>
<dbReference type="STRING" id="714943.Mucpa_1375"/>
<feature type="compositionally biased region" description="Gly residues" evidence="1">
    <location>
        <begin position="665"/>
        <end position="679"/>
    </location>
</feature>
<evidence type="ECO:0000313" key="2">
    <source>
        <dbReference type="EMBL" id="EHQ25535.1"/>
    </source>
</evidence>
<dbReference type="EMBL" id="CM001403">
    <property type="protein sequence ID" value="EHQ25535.1"/>
    <property type="molecule type" value="Genomic_DNA"/>
</dbReference>
<dbReference type="OrthoDB" id="9945566at2"/>
<feature type="region of interest" description="Disordered" evidence="1">
    <location>
        <begin position="592"/>
        <end position="681"/>
    </location>
</feature>
<evidence type="ECO:0000313" key="3">
    <source>
        <dbReference type="Proteomes" id="UP000002774"/>
    </source>
</evidence>
<organism evidence="2 3">
    <name type="scientific">Mucilaginibacter paludis DSM 18603</name>
    <dbReference type="NCBI Taxonomy" id="714943"/>
    <lineage>
        <taxon>Bacteria</taxon>
        <taxon>Pseudomonadati</taxon>
        <taxon>Bacteroidota</taxon>
        <taxon>Sphingobacteriia</taxon>
        <taxon>Sphingobacteriales</taxon>
        <taxon>Sphingobacteriaceae</taxon>
        <taxon>Mucilaginibacter</taxon>
    </lineage>
</organism>
<sequence>MKQNILELAGDFKPIGTDILRGLKGGNIPALTQAQLEKLFDYSGLGGFNSDQSKRFTDQIQKMEQTDFGAGMLGAMLTTGGAPIKLTEQIPTQANPNLGNEAAGSYFPTINTLWLNPGTIDVTVNSSLQSAALLDTIAHELYHSYQTNILGKLLGVFDPNSVKRELDADLAGAKILYEYDVKFNTSYYNQYYVQEHYSGTYWQLGDNNGGLYGLSNITSPGVTNDFGAIFDQVVRYDHFNLDNYNYLISNFLHSFETPNNSYNSLSAAGISDTDDINQSAINRLLFYRPSLLPNAPTSYGTIHSYNDVTNYIQSVLNYYYKKDVNNGNGFGNNATITTSWHYSQLLGVFQNASGDTMGALQIPPQVMQILVDISIESPMEITQQQFLALGAAMQNGVNLPESTVGILSPPTLPPWVDPSSSSANQQGLNGWYYDSQSNSWISTIGSYPITVGGGSGYNFGSQDPSIIGGGGVSIWYNPTTDHTQAIASGQQPSAGYTTLVKSDDAGITKAYNNAYDYNNNLPLVAREAAANAAALAYQNAEHNGLSVAQANANASIAAQQAALNTLLYYGYDVDDLGDDDDLDDDLDDIFDIDDDDILDDTTGTVAVSGSGNSGGGTGGSGGGSTGGGGSSGGGSSSGDDGSYDRDEDDPVDTSYDTSYDDPGDGGDPSGGDYNGGGDSVGTIYIDFNSYDNELEQGITVANWW</sequence>
<dbReference type="AlphaFoldDB" id="H1YHY7"/>
<reference evidence="2" key="1">
    <citation type="submission" date="2011-09" db="EMBL/GenBank/DDBJ databases">
        <title>The permanent draft genome of Mucilaginibacter paludis DSM 18603.</title>
        <authorList>
            <consortium name="US DOE Joint Genome Institute (JGI-PGF)"/>
            <person name="Lucas S."/>
            <person name="Han J."/>
            <person name="Lapidus A."/>
            <person name="Bruce D."/>
            <person name="Goodwin L."/>
            <person name="Pitluck S."/>
            <person name="Peters L."/>
            <person name="Kyrpides N."/>
            <person name="Mavromatis K."/>
            <person name="Ivanova N."/>
            <person name="Mikhailova N."/>
            <person name="Held B."/>
            <person name="Detter J.C."/>
            <person name="Tapia R."/>
            <person name="Han C."/>
            <person name="Land M."/>
            <person name="Hauser L."/>
            <person name="Markowitz V."/>
            <person name="Cheng J.-F."/>
            <person name="Hugenholtz P."/>
            <person name="Woyke T."/>
            <person name="Wu D."/>
            <person name="Tindall B."/>
            <person name="Brambilla E."/>
            <person name="Klenk H.-P."/>
            <person name="Eisen J.A."/>
        </authorList>
    </citation>
    <scope>NUCLEOTIDE SEQUENCE [LARGE SCALE GENOMIC DNA]</scope>
    <source>
        <strain evidence="2">DSM 18603</strain>
    </source>
</reference>
<accession>H1YHY7</accession>
<dbReference type="Proteomes" id="UP000002774">
    <property type="component" value="Chromosome"/>
</dbReference>
<name>H1YHY7_9SPHI</name>
<evidence type="ECO:0000256" key="1">
    <source>
        <dbReference type="SAM" id="MobiDB-lite"/>
    </source>
</evidence>
<dbReference type="RefSeq" id="WP_008505307.1">
    <property type="nucleotide sequence ID" value="NZ_CM001403.1"/>
</dbReference>
<keyword evidence="3" id="KW-1185">Reference proteome</keyword>